<dbReference type="Proteomes" id="UP000539642">
    <property type="component" value="Unassembled WGS sequence"/>
</dbReference>
<sequence length="118" mass="13843">MVEKSDAKPSWQDIQEKKINMAKERGSRVLKVNSPLGSTMFDILRQFDMAYAHFKARLGEMNGISHEEGEELMTEGREIVMAFSDYTARLSKRIRFRYYTPREIDAFMKTDHQVEESE</sequence>
<reference evidence="1 2" key="1">
    <citation type="submission" date="2020-08" db="EMBL/GenBank/DDBJ databases">
        <title>Genomic Encyclopedia of Type Strains, Phase IV (KMG-IV): sequencing the most valuable type-strain genomes for metagenomic binning, comparative biology and taxonomic classification.</title>
        <authorList>
            <person name="Goeker M."/>
        </authorList>
    </citation>
    <scope>NUCLEOTIDE SEQUENCE [LARGE SCALE GENOMIC DNA]</scope>
    <source>
        <strain evidence="1 2">DSM 28570</strain>
    </source>
</reference>
<organism evidence="1 2">
    <name type="scientific">Desulfoprunum benzoelyticum</name>
    <dbReference type="NCBI Taxonomy" id="1506996"/>
    <lineage>
        <taxon>Bacteria</taxon>
        <taxon>Pseudomonadati</taxon>
        <taxon>Thermodesulfobacteriota</taxon>
        <taxon>Desulfobulbia</taxon>
        <taxon>Desulfobulbales</taxon>
        <taxon>Desulfobulbaceae</taxon>
        <taxon>Desulfoprunum</taxon>
    </lineage>
</organism>
<accession>A0A840UU54</accession>
<protein>
    <recommendedName>
        <fullName evidence="3">Recombinase</fullName>
    </recommendedName>
</protein>
<gene>
    <name evidence="1" type="ORF">HNQ81_002101</name>
</gene>
<evidence type="ECO:0000313" key="1">
    <source>
        <dbReference type="EMBL" id="MBB5348366.1"/>
    </source>
</evidence>
<evidence type="ECO:0000313" key="2">
    <source>
        <dbReference type="Proteomes" id="UP000539642"/>
    </source>
</evidence>
<name>A0A840UU54_9BACT</name>
<dbReference type="RefSeq" id="WP_183351038.1">
    <property type="nucleotide sequence ID" value="NZ_JACHEO010000011.1"/>
</dbReference>
<keyword evidence="2" id="KW-1185">Reference proteome</keyword>
<dbReference type="EMBL" id="JACHEO010000011">
    <property type="protein sequence ID" value="MBB5348366.1"/>
    <property type="molecule type" value="Genomic_DNA"/>
</dbReference>
<proteinExistence type="predicted"/>
<evidence type="ECO:0008006" key="3">
    <source>
        <dbReference type="Google" id="ProtNLM"/>
    </source>
</evidence>
<comment type="caution">
    <text evidence="1">The sequence shown here is derived from an EMBL/GenBank/DDBJ whole genome shotgun (WGS) entry which is preliminary data.</text>
</comment>
<dbReference type="AlphaFoldDB" id="A0A840UU54"/>